<dbReference type="Proteomes" id="UP001210380">
    <property type="component" value="Unassembled WGS sequence"/>
</dbReference>
<dbReference type="Gene3D" id="3.40.50.300">
    <property type="entry name" value="P-loop containing nucleotide triphosphate hydrolases"/>
    <property type="match status" value="2"/>
</dbReference>
<dbReference type="RefSeq" id="WP_270947768.1">
    <property type="nucleotide sequence ID" value="NZ_JAQGLA010000007.1"/>
</dbReference>
<feature type="region of interest" description="Disordered" evidence="1">
    <location>
        <begin position="1"/>
        <end position="20"/>
    </location>
</feature>
<comment type="caution">
    <text evidence="4">The sequence shown here is derived from an EMBL/GenBank/DDBJ whole genome shotgun (WGS) entry which is preliminary data.</text>
</comment>
<name>A0ABT4UU35_9PSEU</name>
<feature type="domain" description="DNA2/NAM7 helicase-like C-terminal" evidence="3">
    <location>
        <begin position="704"/>
        <end position="894"/>
    </location>
</feature>
<dbReference type="InterPro" id="IPR027417">
    <property type="entry name" value="P-loop_NTPase"/>
</dbReference>
<proteinExistence type="predicted"/>
<dbReference type="CDD" id="cd18808">
    <property type="entry name" value="SF1_C_Upf1"/>
    <property type="match status" value="1"/>
</dbReference>
<reference evidence="4 5" key="1">
    <citation type="submission" date="2022-11" db="EMBL/GenBank/DDBJ databases">
        <title>Draft genome sequence of Saccharopolyspora sp. WRP15-2 isolated from rhizosphere soils of wild rice in Thailand.</title>
        <authorList>
            <person name="Duangmal K."/>
            <person name="Kammanee S."/>
            <person name="Muangham S."/>
        </authorList>
    </citation>
    <scope>NUCLEOTIDE SEQUENCE [LARGE SCALE GENOMIC DNA]</scope>
    <source>
        <strain evidence="4 5">WRP15-2</strain>
    </source>
</reference>
<evidence type="ECO:0000256" key="1">
    <source>
        <dbReference type="SAM" id="MobiDB-lite"/>
    </source>
</evidence>
<dbReference type="Pfam" id="PF13086">
    <property type="entry name" value="AAA_11"/>
    <property type="match status" value="1"/>
</dbReference>
<dbReference type="EMBL" id="JAQGLA010000007">
    <property type="protein sequence ID" value="MDA3625189.1"/>
    <property type="molecule type" value="Genomic_DNA"/>
</dbReference>
<dbReference type="PANTHER" id="PTHR10887">
    <property type="entry name" value="DNA2/NAM7 HELICASE FAMILY"/>
    <property type="match status" value="1"/>
</dbReference>
<dbReference type="InterPro" id="IPR045055">
    <property type="entry name" value="DNA2/NAM7-like"/>
</dbReference>
<evidence type="ECO:0000313" key="5">
    <source>
        <dbReference type="Proteomes" id="UP001210380"/>
    </source>
</evidence>
<dbReference type="InterPro" id="IPR041679">
    <property type="entry name" value="DNA2/NAM7-like_C"/>
</dbReference>
<feature type="compositionally biased region" description="Basic and acidic residues" evidence="1">
    <location>
        <begin position="8"/>
        <end position="17"/>
    </location>
</feature>
<dbReference type="InterPro" id="IPR041677">
    <property type="entry name" value="DNA2/NAM7_AAA_11"/>
</dbReference>
<gene>
    <name evidence="4" type="ORF">OU415_07065</name>
</gene>
<accession>A0ABT4UU35</accession>
<evidence type="ECO:0000259" key="2">
    <source>
        <dbReference type="Pfam" id="PF13086"/>
    </source>
</evidence>
<dbReference type="SUPFAM" id="SSF52540">
    <property type="entry name" value="P-loop containing nucleoside triphosphate hydrolases"/>
    <property type="match status" value="1"/>
</dbReference>
<dbReference type="Pfam" id="PF13087">
    <property type="entry name" value="AAA_12"/>
    <property type="match status" value="1"/>
</dbReference>
<organism evidence="4 5">
    <name type="scientific">Saccharopolyspora oryzae</name>
    <dbReference type="NCBI Taxonomy" id="2997343"/>
    <lineage>
        <taxon>Bacteria</taxon>
        <taxon>Bacillati</taxon>
        <taxon>Actinomycetota</taxon>
        <taxon>Actinomycetes</taxon>
        <taxon>Pseudonocardiales</taxon>
        <taxon>Pseudonocardiaceae</taxon>
        <taxon>Saccharopolyspora</taxon>
    </lineage>
</organism>
<protein>
    <submittedName>
        <fullName evidence="4">AAA domain-containing protein</fullName>
    </submittedName>
</protein>
<sequence length="937" mass="105489">MPAGPEQISKDLSRRTDGVPATVSMKQGKKEYLHLYTYGYVLKLRPDDRGDFFWISYVDPFKLPDHSKLARACLLVHSRWRVVTHKSELPDKRIKSWPVLRDEWQRLQHELADQEDIARLDPQHSQYLDTIDAFNEISRDVDAQSNSGRGGFAYQSVRSADEGGSTTGSTYAFTIVGRAPKQNDYVQIGDDSDQRGRVLRVARREAVVRFDGLLDWNRLPEEGELFPAPSDIVHAKRHDAAKALRNRQTQHRSLLKVLVEHQMRPMRKVDYQPAQKLDPSQERAFRSALSVDDLMIVLGPPGTGKTRVITEMAGALGRSGGGKTLVTSYSNKAVDNVLHRIPGDVIAIRLGDPLKVDANVQDRLLDVYANDLRGELEMRSQLLLERYEELPIALGRHQVLGEQIERWGQSRGELASCKAELDRCRRSAGGPAHARVHQLSQQARSQQQRAGHVQRQLNELVQRAEHTRSGTGWWSRVVGGFRERRIAKRRRRLDAVSQHLGETREQLRLAHDELEAVLRDVPEVQAAQRKYAATAEQNSQNRTAALKEYSTLRHALLDIEPLPVVSDSGEDATMYRQVGELHTGVHKRIGILQSRARLVTEWHEAVSSCPTQQIRPELIRYADVIGTTCIGAATQKDISAEEFDLVIVDEAGQAQTSDVLIPLIRGRRAVLVGDHMQLPPVSDKKVEAAIEQHENSETLLTLSQKSLLETLVKALPAEHVVQLRTQRRMPVEIAKFISGFFYDGTLQSAVEPRREDALFRTPLVFVDTSALPEQRRHERPVNDEEKGCVNHAEAEMLNRLAEHYQTSEAEWALIVPYRAQLSRLKELAEWAPNQETVDTNLGTVDAFQGGERDVVLYGFTRSNKHGEIGFLDELRRLNVAFTRAKQRLILVGDLKMLLASRDPGFRALMAELHGALGSGGEIISYQAMADRLTALGS</sequence>
<evidence type="ECO:0000259" key="3">
    <source>
        <dbReference type="Pfam" id="PF13087"/>
    </source>
</evidence>
<dbReference type="InterPro" id="IPR047187">
    <property type="entry name" value="SF1_C_Upf1"/>
</dbReference>
<feature type="domain" description="DNA2/NAM7 helicase helicase" evidence="2">
    <location>
        <begin position="276"/>
        <end position="681"/>
    </location>
</feature>
<dbReference type="CDD" id="cd17934">
    <property type="entry name" value="DEXXQc_Upf1-like"/>
    <property type="match status" value="1"/>
</dbReference>
<keyword evidence="5" id="KW-1185">Reference proteome</keyword>
<evidence type="ECO:0000313" key="4">
    <source>
        <dbReference type="EMBL" id="MDA3625189.1"/>
    </source>
</evidence>
<dbReference type="PANTHER" id="PTHR10887:SF495">
    <property type="entry name" value="HELICASE SENATAXIN ISOFORM X1-RELATED"/>
    <property type="match status" value="1"/>
</dbReference>